<keyword evidence="7" id="KW-0547">Nucleotide-binding</keyword>
<accession>A0ABS8XJA0</accession>
<dbReference type="InterPro" id="IPR005467">
    <property type="entry name" value="His_kinase_dom"/>
</dbReference>
<dbReference type="EMBL" id="JAJTWT010000006">
    <property type="protein sequence ID" value="MCE4538906.1"/>
    <property type="molecule type" value="Genomic_DNA"/>
</dbReference>
<keyword evidence="12" id="KW-0472">Membrane</keyword>
<evidence type="ECO:0000256" key="6">
    <source>
        <dbReference type="ARBA" id="ARBA00022692"/>
    </source>
</evidence>
<evidence type="ECO:0000256" key="8">
    <source>
        <dbReference type="ARBA" id="ARBA00022777"/>
    </source>
</evidence>
<dbReference type="InterPro" id="IPR050428">
    <property type="entry name" value="TCS_sensor_his_kinase"/>
</dbReference>
<comment type="catalytic activity">
    <reaction evidence="1">
        <text>ATP + protein L-histidine = ADP + protein N-phospho-L-histidine.</text>
        <dbReference type="EC" id="2.7.13.3"/>
    </reaction>
</comment>
<dbReference type="Gene3D" id="3.30.565.10">
    <property type="entry name" value="Histidine kinase-like ATPase, C-terminal domain"/>
    <property type="match status" value="1"/>
</dbReference>
<feature type="transmembrane region" description="Helical" evidence="12">
    <location>
        <begin position="159"/>
        <end position="180"/>
    </location>
</feature>
<keyword evidence="15" id="KW-1185">Reference proteome</keyword>
<evidence type="ECO:0000256" key="10">
    <source>
        <dbReference type="ARBA" id="ARBA00022989"/>
    </source>
</evidence>
<evidence type="ECO:0000256" key="7">
    <source>
        <dbReference type="ARBA" id="ARBA00022741"/>
    </source>
</evidence>
<proteinExistence type="predicted"/>
<dbReference type="Gene3D" id="1.10.287.130">
    <property type="match status" value="1"/>
</dbReference>
<evidence type="ECO:0000256" key="11">
    <source>
        <dbReference type="ARBA" id="ARBA00023012"/>
    </source>
</evidence>
<evidence type="ECO:0000256" key="5">
    <source>
        <dbReference type="ARBA" id="ARBA00022679"/>
    </source>
</evidence>
<evidence type="ECO:0000259" key="13">
    <source>
        <dbReference type="PROSITE" id="PS50109"/>
    </source>
</evidence>
<dbReference type="InterPro" id="IPR003661">
    <property type="entry name" value="HisK_dim/P_dom"/>
</dbReference>
<dbReference type="Pfam" id="PF00512">
    <property type="entry name" value="HisKA"/>
    <property type="match status" value="1"/>
</dbReference>
<feature type="domain" description="Histidine kinase" evidence="13">
    <location>
        <begin position="237"/>
        <end position="446"/>
    </location>
</feature>
<evidence type="ECO:0000256" key="9">
    <source>
        <dbReference type="ARBA" id="ARBA00022840"/>
    </source>
</evidence>
<keyword evidence="11" id="KW-0902">Two-component regulatory system</keyword>
<dbReference type="PROSITE" id="PS50109">
    <property type="entry name" value="HIS_KIN"/>
    <property type="match status" value="1"/>
</dbReference>
<keyword evidence="6 12" id="KW-0812">Transmembrane</keyword>
<dbReference type="InterPro" id="IPR003594">
    <property type="entry name" value="HATPase_dom"/>
</dbReference>
<sequence>MSPEAPPPAAPRPWRLEARLRRQVALLWMTLWLLGCGAALWAVREETDEVLDDALVETGQHLAALPPSAFELAARDPATLAPRGFGRHEEHVVYQVLDRAGRTLLRSHLAPADRLAPATATGTRDHGDWRVAVVDGAETRVLVAETTAHRREVLWEACLWLLMPLALALPLAAWGLHGVLRSAFRSLQPALRQLREGSAPLPLQGVPAELLPLLQAANTMREHLQQRVLAEREAAGHLAHELRTPLAAARAQAQMLQAQWPAEHAGQQRLQALVGQLDRMDRLATRLLQLARVEAGAALHREPVDPAWLAQLVLDELHSERGAARARLVVDSPPPPPWLGDLDALGIALRNLVENGLRHGGPAAHVVVRVKPGRIDVEDDGPGLAPPALERLREALAQPRQRPARLDGHLGLRLAQRIAEQSDARLELASPVADGRGFRASLVQGSAP</sequence>
<keyword evidence="5" id="KW-0808">Transferase</keyword>
<dbReference type="PANTHER" id="PTHR45436:SF14">
    <property type="entry name" value="SENSOR PROTEIN QSEC"/>
    <property type="match status" value="1"/>
</dbReference>
<keyword evidence="8 14" id="KW-0418">Kinase</keyword>
<evidence type="ECO:0000256" key="2">
    <source>
        <dbReference type="ARBA" id="ARBA00004141"/>
    </source>
</evidence>
<dbReference type="InterPro" id="IPR036890">
    <property type="entry name" value="HATPase_C_sf"/>
</dbReference>
<dbReference type="EC" id="2.7.13.3" evidence="3"/>
<name>A0ABS8XJA0_9BURK</name>
<evidence type="ECO:0000256" key="3">
    <source>
        <dbReference type="ARBA" id="ARBA00012438"/>
    </source>
</evidence>
<dbReference type="CDD" id="cd00082">
    <property type="entry name" value="HisKA"/>
    <property type="match status" value="1"/>
</dbReference>
<comment type="subcellular location">
    <subcellularLocation>
        <location evidence="2">Membrane</location>
        <topology evidence="2">Multi-pass membrane protein</topology>
    </subcellularLocation>
</comment>
<dbReference type="SUPFAM" id="SSF55874">
    <property type="entry name" value="ATPase domain of HSP90 chaperone/DNA topoisomerase II/histidine kinase"/>
    <property type="match status" value="1"/>
</dbReference>
<dbReference type="InterPro" id="IPR013727">
    <property type="entry name" value="2CSK_N"/>
</dbReference>
<dbReference type="SUPFAM" id="SSF47384">
    <property type="entry name" value="Homodimeric domain of signal transducing histidine kinase"/>
    <property type="match status" value="1"/>
</dbReference>
<evidence type="ECO:0000256" key="12">
    <source>
        <dbReference type="SAM" id="Phobius"/>
    </source>
</evidence>
<dbReference type="SMART" id="SM00387">
    <property type="entry name" value="HATPase_c"/>
    <property type="match status" value="1"/>
</dbReference>
<protein>
    <recommendedName>
        <fullName evidence="3">histidine kinase</fullName>
        <ecNumber evidence="3">2.7.13.3</ecNumber>
    </recommendedName>
</protein>
<dbReference type="Pfam" id="PF08521">
    <property type="entry name" value="2CSK_N"/>
    <property type="match status" value="1"/>
</dbReference>
<dbReference type="RefSeq" id="WP_233393425.1">
    <property type="nucleotide sequence ID" value="NZ_JAJTWT010000006.1"/>
</dbReference>
<evidence type="ECO:0000256" key="1">
    <source>
        <dbReference type="ARBA" id="ARBA00000085"/>
    </source>
</evidence>
<feature type="transmembrane region" description="Helical" evidence="12">
    <location>
        <begin position="24"/>
        <end position="43"/>
    </location>
</feature>
<evidence type="ECO:0000313" key="14">
    <source>
        <dbReference type="EMBL" id="MCE4538906.1"/>
    </source>
</evidence>
<dbReference type="Pfam" id="PF02518">
    <property type="entry name" value="HATPase_c"/>
    <property type="match status" value="1"/>
</dbReference>
<reference evidence="14 15" key="1">
    <citation type="submission" date="2021-12" db="EMBL/GenBank/DDBJ databases">
        <title>Genome seq of p7.</title>
        <authorList>
            <person name="Seo T."/>
        </authorList>
    </citation>
    <scope>NUCLEOTIDE SEQUENCE [LARGE SCALE GENOMIC DNA]</scope>
    <source>
        <strain evidence="14 15">P7</strain>
    </source>
</reference>
<dbReference type="InterPro" id="IPR036097">
    <property type="entry name" value="HisK_dim/P_sf"/>
</dbReference>
<evidence type="ECO:0000256" key="4">
    <source>
        <dbReference type="ARBA" id="ARBA00022553"/>
    </source>
</evidence>
<dbReference type="GO" id="GO:0016301">
    <property type="term" value="F:kinase activity"/>
    <property type="evidence" value="ECO:0007669"/>
    <property type="project" value="UniProtKB-KW"/>
</dbReference>
<gene>
    <name evidence="14" type="ORF">LXT12_16760</name>
</gene>
<keyword evidence="9" id="KW-0067">ATP-binding</keyword>
<organism evidence="14 15">
    <name type="scientific">Pelomonas caseinilytica</name>
    <dbReference type="NCBI Taxonomy" id="2906763"/>
    <lineage>
        <taxon>Bacteria</taxon>
        <taxon>Pseudomonadati</taxon>
        <taxon>Pseudomonadota</taxon>
        <taxon>Betaproteobacteria</taxon>
        <taxon>Burkholderiales</taxon>
        <taxon>Sphaerotilaceae</taxon>
        <taxon>Roseateles</taxon>
    </lineage>
</organism>
<keyword evidence="10 12" id="KW-1133">Transmembrane helix</keyword>
<dbReference type="SMART" id="SM00388">
    <property type="entry name" value="HisKA"/>
    <property type="match status" value="1"/>
</dbReference>
<dbReference type="Proteomes" id="UP001201463">
    <property type="component" value="Unassembled WGS sequence"/>
</dbReference>
<comment type="caution">
    <text evidence="14">The sequence shown here is derived from an EMBL/GenBank/DDBJ whole genome shotgun (WGS) entry which is preliminary data.</text>
</comment>
<dbReference type="PANTHER" id="PTHR45436">
    <property type="entry name" value="SENSOR HISTIDINE KINASE YKOH"/>
    <property type="match status" value="1"/>
</dbReference>
<evidence type="ECO:0000313" key="15">
    <source>
        <dbReference type="Proteomes" id="UP001201463"/>
    </source>
</evidence>
<keyword evidence="4" id="KW-0597">Phosphoprotein</keyword>